<dbReference type="EMBL" id="GBRH01267780">
    <property type="protein sequence ID" value="JAD30115.1"/>
    <property type="molecule type" value="Transcribed_RNA"/>
</dbReference>
<proteinExistence type="predicted"/>
<reference evidence="1" key="1">
    <citation type="submission" date="2014-09" db="EMBL/GenBank/DDBJ databases">
        <authorList>
            <person name="Magalhaes I.L.F."/>
            <person name="Oliveira U."/>
            <person name="Santos F.R."/>
            <person name="Vidigal T.H.D.A."/>
            <person name="Brescovit A.D."/>
            <person name="Santos A.J."/>
        </authorList>
    </citation>
    <scope>NUCLEOTIDE SEQUENCE</scope>
    <source>
        <tissue evidence="1">Shoot tissue taken approximately 20 cm above the soil surface</tissue>
    </source>
</reference>
<protein>
    <submittedName>
        <fullName evidence="1">Uncharacterized protein</fullName>
    </submittedName>
</protein>
<accession>A0A0A8Z078</accession>
<name>A0A0A8Z078_ARUDO</name>
<evidence type="ECO:0000313" key="1">
    <source>
        <dbReference type="EMBL" id="JAD30115.1"/>
    </source>
</evidence>
<organism evidence="1">
    <name type="scientific">Arundo donax</name>
    <name type="common">Giant reed</name>
    <name type="synonym">Donax arundinaceus</name>
    <dbReference type="NCBI Taxonomy" id="35708"/>
    <lineage>
        <taxon>Eukaryota</taxon>
        <taxon>Viridiplantae</taxon>
        <taxon>Streptophyta</taxon>
        <taxon>Embryophyta</taxon>
        <taxon>Tracheophyta</taxon>
        <taxon>Spermatophyta</taxon>
        <taxon>Magnoliopsida</taxon>
        <taxon>Liliopsida</taxon>
        <taxon>Poales</taxon>
        <taxon>Poaceae</taxon>
        <taxon>PACMAD clade</taxon>
        <taxon>Arundinoideae</taxon>
        <taxon>Arundineae</taxon>
        <taxon>Arundo</taxon>
    </lineage>
</organism>
<reference evidence="1" key="2">
    <citation type="journal article" date="2015" name="Data Brief">
        <title>Shoot transcriptome of the giant reed, Arundo donax.</title>
        <authorList>
            <person name="Barrero R.A."/>
            <person name="Guerrero F.D."/>
            <person name="Moolhuijzen P."/>
            <person name="Goolsby J.A."/>
            <person name="Tidwell J."/>
            <person name="Bellgard S.E."/>
            <person name="Bellgard M.I."/>
        </authorList>
    </citation>
    <scope>NUCLEOTIDE SEQUENCE</scope>
    <source>
        <tissue evidence="1">Shoot tissue taken approximately 20 cm above the soil surface</tissue>
    </source>
</reference>
<sequence length="25" mass="2952">MCMYQLEMACSPVKFLSVVVELFWP</sequence>
<dbReference type="AlphaFoldDB" id="A0A0A8Z078"/>